<organism evidence="3 4">
    <name type="scientific">Pseudodesulfovibrio nedwellii</name>
    <dbReference type="NCBI Taxonomy" id="2973072"/>
    <lineage>
        <taxon>Bacteria</taxon>
        <taxon>Pseudomonadati</taxon>
        <taxon>Thermodesulfobacteriota</taxon>
        <taxon>Desulfovibrionia</taxon>
        <taxon>Desulfovibrionales</taxon>
        <taxon>Desulfovibrionaceae</taxon>
    </lineage>
</organism>
<dbReference type="Proteomes" id="UP001317742">
    <property type="component" value="Chromosome"/>
</dbReference>
<keyword evidence="4" id="KW-1185">Reference proteome</keyword>
<keyword evidence="2" id="KW-0732">Signal</keyword>
<proteinExistence type="predicted"/>
<evidence type="ECO:0000256" key="2">
    <source>
        <dbReference type="SAM" id="SignalP"/>
    </source>
</evidence>
<name>A0ABM8B3I1_9BACT</name>
<dbReference type="RefSeq" id="WP_281760872.1">
    <property type="nucleotide sequence ID" value="NZ_AP026709.1"/>
</dbReference>
<reference evidence="3 4" key="1">
    <citation type="submission" date="2022-08" db="EMBL/GenBank/DDBJ databases">
        <title>Genome Sequence of the sulphate-reducing bacterium, Pseudodesulfovibrio sp. SYK.</title>
        <authorList>
            <person name="Kondo R."/>
            <person name="Kataoka T."/>
        </authorList>
    </citation>
    <scope>NUCLEOTIDE SEQUENCE [LARGE SCALE GENOMIC DNA]</scope>
    <source>
        <strain evidence="3 4">SYK</strain>
    </source>
</reference>
<evidence type="ECO:0000313" key="4">
    <source>
        <dbReference type="Proteomes" id="UP001317742"/>
    </source>
</evidence>
<evidence type="ECO:0000313" key="3">
    <source>
        <dbReference type="EMBL" id="BDQ38375.1"/>
    </source>
</evidence>
<accession>A0ABM8B3I1</accession>
<feature type="signal peptide" evidence="2">
    <location>
        <begin position="1"/>
        <end position="29"/>
    </location>
</feature>
<sequence length="278" mass="28656">MLKTTRGMHGFVASLLALTLLLTPTMASAYGGGGGDVGGPPKDLKIDPWKPSELVSIFGTLNPSQQDTLITAFTGSTIEKRDLLTIRQVFLEQNSNAANNEAAMLDACVKTLEVLDKLGEYSQEGLSFVPGVGWVTAAALGAARGGANAYRDGKTPGDIVKGIVIGGGASGLVGKFSPMNADKAFTTARAGINLARNAITKKVRERATVVAVKAVARYGAKKGVDYGAEKAIGKAMEQAANILGAENRASVPDYSPDPTFDPMSSAPASSIAGGTPQI</sequence>
<feature type="region of interest" description="Disordered" evidence="1">
    <location>
        <begin position="251"/>
        <end position="278"/>
    </location>
</feature>
<dbReference type="EMBL" id="AP026709">
    <property type="protein sequence ID" value="BDQ38375.1"/>
    <property type="molecule type" value="Genomic_DNA"/>
</dbReference>
<evidence type="ECO:0000256" key="1">
    <source>
        <dbReference type="SAM" id="MobiDB-lite"/>
    </source>
</evidence>
<evidence type="ECO:0008006" key="5">
    <source>
        <dbReference type="Google" id="ProtNLM"/>
    </source>
</evidence>
<protein>
    <recommendedName>
        <fullName evidence="5">Glycine zipper family protein</fullName>
    </recommendedName>
</protein>
<feature type="chain" id="PRO_5045271466" description="Glycine zipper family protein" evidence="2">
    <location>
        <begin position="30"/>
        <end position="278"/>
    </location>
</feature>
<gene>
    <name evidence="3" type="ORF">SYK_27350</name>
</gene>